<evidence type="ECO:0000256" key="1">
    <source>
        <dbReference type="SAM" id="MobiDB-lite"/>
    </source>
</evidence>
<dbReference type="Proteomes" id="UP000593568">
    <property type="component" value="Unassembled WGS sequence"/>
</dbReference>
<dbReference type="AlphaFoldDB" id="A0A7J9ETA6"/>
<name>A0A7J9ETA6_9ROSI</name>
<evidence type="ECO:0000313" key="2">
    <source>
        <dbReference type="EMBL" id="MBA0776263.1"/>
    </source>
</evidence>
<feature type="non-terminal residue" evidence="2">
    <location>
        <position position="194"/>
    </location>
</feature>
<reference evidence="2 3" key="1">
    <citation type="journal article" date="2019" name="Genome Biol. Evol.">
        <title>Insights into the evolution of the New World diploid cottons (Gossypium, subgenus Houzingenia) based on genome sequencing.</title>
        <authorList>
            <person name="Grover C.E."/>
            <person name="Arick M.A. 2nd"/>
            <person name="Thrash A."/>
            <person name="Conover J.L."/>
            <person name="Sanders W.S."/>
            <person name="Peterson D.G."/>
            <person name="Frelichowski J.E."/>
            <person name="Scheffler J.A."/>
            <person name="Scheffler B.E."/>
            <person name="Wendel J.F."/>
        </authorList>
    </citation>
    <scope>NUCLEOTIDE SEQUENCE [LARGE SCALE GENOMIC DNA]</scope>
    <source>
        <strain evidence="2">8</strain>
        <tissue evidence="2">Leaf</tissue>
    </source>
</reference>
<gene>
    <name evidence="2" type="ORF">Gotri_011278</name>
</gene>
<feature type="region of interest" description="Disordered" evidence="1">
    <location>
        <begin position="139"/>
        <end position="160"/>
    </location>
</feature>
<keyword evidence="3" id="KW-1185">Reference proteome</keyword>
<sequence length="194" mass="21677">VLQRETIRCSKLPDGSEVVDNETRKVQVSEVIDELPNDKTVNEDPPCKSKLMADRTSRQIVAAPNEQQSLCIAYPTVDVPFKLKSILIHLLPPLHGYNNNNDQSSSTSATINERTLSFSITKMLEKYGEEKQEFLEKKNSGGTLGNRSSGDEAEPVPQRIRARGYKPWCRGFESLLAHNRPKREGPFPLGVGKS</sequence>
<accession>A0A7J9ETA6</accession>
<dbReference type="EMBL" id="JABEZW010000009">
    <property type="protein sequence ID" value="MBA0776263.1"/>
    <property type="molecule type" value="Genomic_DNA"/>
</dbReference>
<comment type="caution">
    <text evidence="2">The sequence shown here is derived from an EMBL/GenBank/DDBJ whole genome shotgun (WGS) entry which is preliminary data.</text>
</comment>
<proteinExistence type="predicted"/>
<protein>
    <submittedName>
        <fullName evidence="2">Uncharacterized protein</fullName>
    </submittedName>
</protein>
<organism evidence="2 3">
    <name type="scientific">Gossypium trilobum</name>
    <dbReference type="NCBI Taxonomy" id="34281"/>
    <lineage>
        <taxon>Eukaryota</taxon>
        <taxon>Viridiplantae</taxon>
        <taxon>Streptophyta</taxon>
        <taxon>Embryophyta</taxon>
        <taxon>Tracheophyta</taxon>
        <taxon>Spermatophyta</taxon>
        <taxon>Magnoliopsida</taxon>
        <taxon>eudicotyledons</taxon>
        <taxon>Gunneridae</taxon>
        <taxon>Pentapetalae</taxon>
        <taxon>rosids</taxon>
        <taxon>malvids</taxon>
        <taxon>Malvales</taxon>
        <taxon>Malvaceae</taxon>
        <taxon>Malvoideae</taxon>
        <taxon>Gossypium</taxon>
    </lineage>
</organism>
<evidence type="ECO:0000313" key="3">
    <source>
        <dbReference type="Proteomes" id="UP000593568"/>
    </source>
</evidence>